<gene>
    <name evidence="6" type="primary">flgA</name>
    <name evidence="6" type="ORF">F1609_22790</name>
</gene>
<keyword evidence="6" id="KW-0969">Cilium</keyword>
<feature type="signal peptide" evidence="4">
    <location>
        <begin position="1"/>
        <end position="18"/>
    </location>
</feature>
<dbReference type="RefSeq" id="WP_167078974.1">
    <property type="nucleotide sequence ID" value="NZ_VVIW01000016.1"/>
</dbReference>
<dbReference type="Pfam" id="PF13144">
    <property type="entry name" value="ChapFlgA"/>
    <property type="match status" value="1"/>
</dbReference>
<sequence length="234" mass="23992">MKITLFTALLLASQCCFAQPAAAPAPALQDPAVLKRVAEDYLRAQNAAVAGEVTVTAGPVNQRMSLASCPEPQAFQQPGARTSGKTTVGVRCTAPVAWTVYIQAQVSVVTAYVATAVPLVQGQTIEQSQLVLLKGDIGTMPNGVVTDMAQAVGRTSTVSLASGTPLRLDALRGKPVVQQGQLVRVVSSGNGFRVSAEARAIGNASDGQVVQVRTPAGAILSGVARAGGLVEVVF</sequence>
<keyword evidence="3 4" id="KW-0574">Periplasm</keyword>
<keyword evidence="4" id="KW-1005">Bacterial flagellum biogenesis</keyword>
<dbReference type="Gene3D" id="2.30.30.760">
    <property type="match status" value="1"/>
</dbReference>
<dbReference type="InterPro" id="IPR017585">
    <property type="entry name" value="SAF_FlgA"/>
</dbReference>
<dbReference type="SMART" id="SM00858">
    <property type="entry name" value="SAF"/>
    <property type="match status" value="1"/>
</dbReference>
<evidence type="ECO:0000256" key="2">
    <source>
        <dbReference type="ARBA" id="ARBA00022729"/>
    </source>
</evidence>
<dbReference type="CDD" id="cd11614">
    <property type="entry name" value="SAF_CpaB_FlgA_like"/>
    <property type="match status" value="1"/>
</dbReference>
<dbReference type="PANTHER" id="PTHR36307:SF1">
    <property type="entry name" value="FLAGELLA BASAL BODY P-RING FORMATION PROTEIN FLGA"/>
    <property type="match status" value="1"/>
</dbReference>
<evidence type="ECO:0000259" key="5">
    <source>
        <dbReference type="SMART" id="SM00858"/>
    </source>
</evidence>
<keyword evidence="6" id="KW-0966">Cell projection</keyword>
<feature type="domain" description="SAF" evidence="5">
    <location>
        <begin position="110"/>
        <end position="172"/>
    </location>
</feature>
<keyword evidence="6" id="KW-0282">Flagellum</keyword>
<dbReference type="EMBL" id="VVIW01000016">
    <property type="protein sequence ID" value="NHZ42980.1"/>
    <property type="molecule type" value="Genomic_DNA"/>
</dbReference>
<organism evidence="6 7">
    <name type="scientific">Massilia aquatica</name>
    <dbReference type="NCBI Taxonomy" id="2609000"/>
    <lineage>
        <taxon>Bacteria</taxon>
        <taxon>Pseudomonadati</taxon>
        <taxon>Pseudomonadota</taxon>
        <taxon>Betaproteobacteria</taxon>
        <taxon>Burkholderiales</taxon>
        <taxon>Oxalobacteraceae</taxon>
        <taxon>Telluria group</taxon>
        <taxon>Massilia</taxon>
    </lineage>
</organism>
<evidence type="ECO:0000256" key="1">
    <source>
        <dbReference type="ARBA" id="ARBA00004418"/>
    </source>
</evidence>
<proteinExistence type="inferred from homology"/>
<name>A0ABX0M6Y4_9BURK</name>
<dbReference type="Gene3D" id="3.90.1210.10">
    <property type="entry name" value="Antifreeze-like/N-acetylneuraminic acid synthase C-terminal domain"/>
    <property type="match status" value="1"/>
</dbReference>
<dbReference type="NCBIfam" id="TIGR03170">
    <property type="entry name" value="flgA_cterm"/>
    <property type="match status" value="1"/>
</dbReference>
<dbReference type="InterPro" id="IPR039246">
    <property type="entry name" value="Flagellar_FlgA"/>
</dbReference>
<dbReference type="InterPro" id="IPR013974">
    <property type="entry name" value="SAF"/>
</dbReference>
<feature type="chain" id="PRO_5045008293" description="Flagella basal body P-ring formation protein FlgA" evidence="4">
    <location>
        <begin position="19"/>
        <end position="234"/>
    </location>
</feature>
<evidence type="ECO:0000256" key="4">
    <source>
        <dbReference type="RuleBase" id="RU362063"/>
    </source>
</evidence>
<reference evidence="6 7" key="1">
    <citation type="submission" date="2019-09" db="EMBL/GenBank/DDBJ databases">
        <title>Taxonomy of Antarctic Massilia spp.: description of Massilia rubra sp. nov., Massilia aquatica sp. nov., Massilia mucilaginosa sp. nov., Massilia frigida sp. nov. isolated from streams, lakes and regoliths.</title>
        <authorList>
            <person name="Holochova P."/>
            <person name="Sedlacek I."/>
            <person name="Kralova S."/>
            <person name="Maslanova I."/>
            <person name="Busse H.-J."/>
            <person name="Stankova E."/>
            <person name="Vrbovska V."/>
            <person name="Kovarovic V."/>
            <person name="Bartak M."/>
            <person name="Svec P."/>
            <person name="Pantucek R."/>
        </authorList>
    </citation>
    <scope>NUCLEOTIDE SEQUENCE [LARGE SCALE GENOMIC DNA]</scope>
    <source>
        <strain evidence="6 7">CCM 8693</strain>
    </source>
</reference>
<evidence type="ECO:0000256" key="3">
    <source>
        <dbReference type="ARBA" id="ARBA00022764"/>
    </source>
</evidence>
<protein>
    <recommendedName>
        <fullName evidence="4">Flagella basal body P-ring formation protein FlgA</fullName>
    </recommendedName>
</protein>
<evidence type="ECO:0000313" key="6">
    <source>
        <dbReference type="EMBL" id="NHZ42980.1"/>
    </source>
</evidence>
<dbReference type="Pfam" id="PF17656">
    <property type="entry name" value="ChapFlgA_N"/>
    <property type="match status" value="1"/>
</dbReference>
<comment type="function">
    <text evidence="4">Involved in the assembly process of the P-ring formation. It may associate with FlgF on the rod constituting a structure essential for the P-ring assembly or may act as a modulator protein for the P-ring assembly.</text>
</comment>
<comment type="similarity">
    <text evidence="4">Belongs to the FlgA family.</text>
</comment>
<keyword evidence="7" id="KW-1185">Reference proteome</keyword>
<evidence type="ECO:0000313" key="7">
    <source>
        <dbReference type="Proteomes" id="UP000819052"/>
    </source>
</evidence>
<comment type="caution">
    <text evidence="6">The sequence shown here is derived from an EMBL/GenBank/DDBJ whole genome shotgun (WGS) entry which is preliminary data.</text>
</comment>
<dbReference type="InterPro" id="IPR041231">
    <property type="entry name" value="FlgA_N"/>
</dbReference>
<keyword evidence="2 4" id="KW-0732">Signal</keyword>
<accession>A0ABX0M6Y4</accession>
<comment type="subcellular location">
    <subcellularLocation>
        <location evidence="1 4">Periplasm</location>
    </subcellularLocation>
</comment>
<dbReference type="PANTHER" id="PTHR36307">
    <property type="entry name" value="FLAGELLA BASAL BODY P-RING FORMATION PROTEIN FLGA"/>
    <property type="match status" value="1"/>
</dbReference>
<dbReference type="Proteomes" id="UP000819052">
    <property type="component" value="Unassembled WGS sequence"/>
</dbReference>